<feature type="coiled-coil region" evidence="1">
    <location>
        <begin position="187"/>
        <end position="214"/>
    </location>
</feature>
<sequence>MKEKLRFLGLDVHAETIAVAIAEWDGEVRSLGTIPNRADSVRKLIQKLGPAEKLRVCYEAGPIGYVVYWQLAELGVKCDVVAPTLVPVKAGDRVKTDRRDAEKLARSHRSGDLTAVWVPDEGSEALRDLVRTREAAKQDQLRARHRLSKFLLRSGQRPPTGIRPWTRPYLIWAAQLRFTQMAQEATRLDYLHEVEHMRERVERLERAITEAVKLASPALQQVINGLQALRGIADISAVTIAAELGQVSRFDSARQLMGYCGAVPSEHSSGKRTRRGSITKTGNAHLRRIVVEAAWSYHRPPCIWYGLRKRQESISEEVKEIAWKAQHRLHKRYMRLAAAGKDKRKITTAVARELLGFIWAIGTRAETTVRQQIAA</sequence>
<evidence type="ECO:0000259" key="3">
    <source>
        <dbReference type="Pfam" id="PF02371"/>
    </source>
</evidence>
<dbReference type="Pfam" id="PF02371">
    <property type="entry name" value="Transposase_20"/>
    <property type="match status" value="1"/>
</dbReference>
<dbReference type="GO" id="GO:0003677">
    <property type="term" value="F:DNA binding"/>
    <property type="evidence" value="ECO:0007669"/>
    <property type="project" value="InterPro"/>
</dbReference>
<dbReference type="InterPro" id="IPR047650">
    <property type="entry name" value="Transpos_IS110"/>
</dbReference>
<evidence type="ECO:0000313" key="4">
    <source>
        <dbReference type="EMBL" id="XBH12427.1"/>
    </source>
</evidence>
<gene>
    <name evidence="4" type="ORF">P8936_12065</name>
</gene>
<feature type="domain" description="Transposase IS110-like N-terminal" evidence="2">
    <location>
        <begin position="8"/>
        <end position="152"/>
    </location>
</feature>
<dbReference type="PANTHER" id="PTHR33055">
    <property type="entry name" value="TRANSPOSASE FOR INSERTION SEQUENCE ELEMENT IS1111A"/>
    <property type="match status" value="1"/>
</dbReference>
<dbReference type="Pfam" id="PF01548">
    <property type="entry name" value="DEDD_Tnp_IS110"/>
    <property type="match status" value="1"/>
</dbReference>
<dbReference type="InterPro" id="IPR003346">
    <property type="entry name" value="Transposase_20"/>
</dbReference>
<dbReference type="EMBL" id="CP121195">
    <property type="protein sequence ID" value="XBH12427.1"/>
    <property type="molecule type" value="Genomic_DNA"/>
</dbReference>
<organism evidence="4">
    <name type="scientific">Edaphobacter paludis</name>
    <dbReference type="NCBI Taxonomy" id="3035702"/>
    <lineage>
        <taxon>Bacteria</taxon>
        <taxon>Pseudomonadati</taxon>
        <taxon>Acidobacteriota</taxon>
        <taxon>Terriglobia</taxon>
        <taxon>Terriglobales</taxon>
        <taxon>Acidobacteriaceae</taxon>
        <taxon>Edaphobacter</taxon>
    </lineage>
</organism>
<dbReference type="GO" id="GO:0004803">
    <property type="term" value="F:transposase activity"/>
    <property type="evidence" value="ECO:0007669"/>
    <property type="project" value="InterPro"/>
</dbReference>
<dbReference type="AlphaFoldDB" id="A0AAU7D376"/>
<dbReference type="NCBIfam" id="NF033542">
    <property type="entry name" value="transpos_IS110"/>
    <property type="match status" value="1"/>
</dbReference>
<keyword evidence="1" id="KW-0175">Coiled coil</keyword>
<reference evidence="4" key="1">
    <citation type="submission" date="2023-03" db="EMBL/GenBank/DDBJ databases">
        <title>Edaphobacter sp.</title>
        <authorList>
            <person name="Huber K.J."/>
            <person name="Papendorf J."/>
            <person name="Pilke C."/>
            <person name="Bunk B."/>
            <person name="Sproeer C."/>
            <person name="Pester M."/>
        </authorList>
    </citation>
    <scope>NUCLEOTIDE SEQUENCE</scope>
    <source>
        <strain evidence="4">DSM 109920</strain>
    </source>
</reference>
<evidence type="ECO:0000259" key="2">
    <source>
        <dbReference type="Pfam" id="PF01548"/>
    </source>
</evidence>
<protein>
    <submittedName>
        <fullName evidence="4">IS110 family transposase</fullName>
    </submittedName>
</protein>
<dbReference type="RefSeq" id="WP_348269449.1">
    <property type="nucleotide sequence ID" value="NZ_CP121195.1"/>
</dbReference>
<dbReference type="GO" id="GO:0006313">
    <property type="term" value="P:DNA transposition"/>
    <property type="evidence" value="ECO:0007669"/>
    <property type="project" value="InterPro"/>
</dbReference>
<proteinExistence type="predicted"/>
<accession>A0AAU7D376</accession>
<name>A0AAU7D376_9BACT</name>
<evidence type="ECO:0000256" key="1">
    <source>
        <dbReference type="SAM" id="Coils"/>
    </source>
</evidence>
<dbReference type="PANTHER" id="PTHR33055:SF15">
    <property type="entry name" value="TRANSPOSASE-RELATED"/>
    <property type="match status" value="1"/>
</dbReference>
<feature type="domain" description="Transposase IS116/IS110/IS902 C-terminal" evidence="3">
    <location>
        <begin position="226"/>
        <end position="297"/>
    </location>
</feature>
<dbReference type="InterPro" id="IPR002525">
    <property type="entry name" value="Transp_IS110-like_N"/>
</dbReference>